<evidence type="ECO:0000313" key="5">
    <source>
        <dbReference type="EMBL" id="TWH24581.1"/>
    </source>
</evidence>
<comment type="caution">
    <text evidence="5">The sequence shown here is derived from an EMBL/GenBank/DDBJ whole genome shotgun (WGS) entry which is preliminary data.</text>
</comment>
<dbReference type="PANTHER" id="PTHR30055:SF238">
    <property type="entry name" value="MYCOFACTOCIN BIOSYNTHESIS TRANSCRIPTIONAL REGULATOR MFTR-RELATED"/>
    <property type="match status" value="1"/>
</dbReference>
<dbReference type="SUPFAM" id="SSF46689">
    <property type="entry name" value="Homeodomain-like"/>
    <property type="match status" value="1"/>
</dbReference>
<name>A0A562ESE7_RHORH</name>
<dbReference type="InterPro" id="IPR050109">
    <property type="entry name" value="HTH-type_TetR-like_transc_reg"/>
</dbReference>
<proteinExistence type="predicted"/>
<dbReference type="InterPro" id="IPR009057">
    <property type="entry name" value="Homeodomain-like_sf"/>
</dbReference>
<dbReference type="EMBL" id="VLJT01000001">
    <property type="protein sequence ID" value="TWH24581.1"/>
    <property type="molecule type" value="Genomic_DNA"/>
</dbReference>
<keyword evidence="3" id="KW-0804">Transcription</keyword>
<dbReference type="InterPro" id="IPR001647">
    <property type="entry name" value="HTH_TetR"/>
</dbReference>
<feature type="domain" description="HTH tetR-type" evidence="4">
    <location>
        <begin position="36"/>
        <end position="70"/>
    </location>
</feature>
<dbReference type="Proteomes" id="UP000317573">
    <property type="component" value="Unassembled WGS sequence"/>
</dbReference>
<gene>
    <name evidence="5" type="ORF">L618_000100000340</name>
</gene>
<evidence type="ECO:0000256" key="1">
    <source>
        <dbReference type="ARBA" id="ARBA00023015"/>
    </source>
</evidence>
<keyword evidence="1" id="KW-0805">Transcription regulation</keyword>
<dbReference type="GO" id="GO:0003700">
    <property type="term" value="F:DNA-binding transcription factor activity"/>
    <property type="evidence" value="ECO:0007669"/>
    <property type="project" value="TreeGrafter"/>
</dbReference>
<evidence type="ECO:0000259" key="4">
    <source>
        <dbReference type="Pfam" id="PF00440"/>
    </source>
</evidence>
<reference evidence="5 6" key="1">
    <citation type="submission" date="2019-07" db="EMBL/GenBank/DDBJ databases">
        <title>Genome sequencing of lignin-degrading bacterial isolates.</title>
        <authorList>
            <person name="Gladden J."/>
        </authorList>
    </citation>
    <scope>NUCLEOTIDE SEQUENCE [LARGE SCALE GENOMIC DNA]</scope>
    <source>
        <strain evidence="5 6">J45</strain>
    </source>
</reference>
<evidence type="ECO:0000313" key="6">
    <source>
        <dbReference type="Proteomes" id="UP000317573"/>
    </source>
</evidence>
<sequence length="221" mass="24079">MTAAAADDVRTMTLSHRERKRVRTWTAIHLAAAEAAARHTRLSDITVETIAEQAEVSPRTFFNYFRSKEDAVLGLSSPVIDDAVADGFDFTPGDDLVEKVAFLLLAVFRAAASRRAIGYDEYIALMDRHPELARRRFQHIDDVEAVVAELVTERLAATPPADGAPVPASNVEGAADMIVTVAGALMRSALRPLLTAPGKTEADADSVLHRTCLLFREVTRP</sequence>
<accession>A0A562ESE7</accession>
<protein>
    <submittedName>
        <fullName evidence="5">TetR family transcriptional regulator</fullName>
    </submittedName>
</protein>
<keyword evidence="2" id="KW-0238">DNA-binding</keyword>
<dbReference type="Gene3D" id="1.10.357.10">
    <property type="entry name" value="Tetracycline Repressor, domain 2"/>
    <property type="match status" value="1"/>
</dbReference>
<evidence type="ECO:0000256" key="3">
    <source>
        <dbReference type="ARBA" id="ARBA00023163"/>
    </source>
</evidence>
<dbReference type="PANTHER" id="PTHR30055">
    <property type="entry name" value="HTH-TYPE TRANSCRIPTIONAL REGULATOR RUTR"/>
    <property type="match status" value="1"/>
</dbReference>
<evidence type="ECO:0000256" key="2">
    <source>
        <dbReference type="ARBA" id="ARBA00023125"/>
    </source>
</evidence>
<organism evidence="5 6">
    <name type="scientific">Rhodococcus rhodochrous J45</name>
    <dbReference type="NCBI Taxonomy" id="935266"/>
    <lineage>
        <taxon>Bacteria</taxon>
        <taxon>Bacillati</taxon>
        <taxon>Actinomycetota</taxon>
        <taxon>Actinomycetes</taxon>
        <taxon>Mycobacteriales</taxon>
        <taxon>Nocardiaceae</taxon>
        <taxon>Rhodococcus</taxon>
    </lineage>
</organism>
<dbReference type="RefSeq" id="WP_016695388.1">
    <property type="nucleotide sequence ID" value="NZ_VLJT01000001.1"/>
</dbReference>
<dbReference type="GO" id="GO:0000976">
    <property type="term" value="F:transcription cis-regulatory region binding"/>
    <property type="evidence" value="ECO:0007669"/>
    <property type="project" value="TreeGrafter"/>
</dbReference>
<dbReference type="AlphaFoldDB" id="A0A562ESE7"/>
<dbReference type="Pfam" id="PF00440">
    <property type="entry name" value="TetR_N"/>
    <property type="match status" value="1"/>
</dbReference>